<dbReference type="FunFam" id="1.20.5.1500:FF:000002">
    <property type="entry name" value="breast cancer metastasis-suppressor 1-like protein-A"/>
    <property type="match status" value="1"/>
</dbReference>
<evidence type="ECO:0000256" key="7">
    <source>
        <dbReference type="SAM" id="MobiDB-lite"/>
    </source>
</evidence>
<proteinExistence type="inferred from homology"/>
<reference evidence="9" key="1">
    <citation type="submission" date="2015-11" db="EMBL/GenBank/DDBJ databases">
        <title>De novo transcriptome assembly of four potential Pierce s Disease insect vectors from Arizona vineyards.</title>
        <authorList>
            <person name="Tassone E.E."/>
        </authorList>
    </citation>
    <scope>NUCLEOTIDE SEQUENCE</scope>
</reference>
<dbReference type="Pfam" id="PF08598">
    <property type="entry name" value="Sds3"/>
    <property type="match status" value="1"/>
</dbReference>
<dbReference type="EMBL" id="GEBQ01019434">
    <property type="protein sequence ID" value="JAT20543.1"/>
    <property type="molecule type" value="Transcribed_RNA"/>
</dbReference>
<keyword evidence="2" id="KW-0678">Repressor</keyword>
<dbReference type="Gene3D" id="1.20.5.1500">
    <property type="match status" value="1"/>
</dbReference>
<dbReference type="GO" id="GO:0010468">
    <property type="term" value="P:regulation of gene expression"/>
    <property type="evidence" value="ECO:0007669"/>
    <property type="project" value="UniProtKB-ARBA"/>
</dbReference>
<evidence type="ECO:0000313" key="8">
    <source>
        <dbReference type="EMBL" id="JAT09096.1"/>
    </source>
</evidence>
<keyword evidence="5" id="KW-0539">Nucleus</keyword>
<accession>A0A1B6LA24</accession>
<feature type="region of interest" description="Disordered" evidence="7">
    <location>
        <begin position="1"/>
        <end position="43"/>
    </location>
</feature>
<keyword evidence="4" id="KW-0804">Transcription</keyword>
<comment type="similarity">
    <text evidence="6">Belongs to the BRMS1 family.</text>
</comment>
<feature type="compositionally biased region" description="Acidic residues" evidence="7">
    <location>
        <begin position="1"/>
        <end position="14"/>
    </location>
</feature>
<dbReference type="PANTHER" id="PTHR21964">
    <property type="entry name" value="BREAST CANCER METASTASIS-SUPPRESSOR 1"/>
    <property type="match status" value="1"/>
</dbReference>
<dbReference type="EMBL" id="GEBQ01016672">
    <property type="protein sequence ID" value="JAT23305.1"/>
    <property type="molecule type" value="Transcribed_RNA"/>
</dbReference>
<gene>
    <name evidence="9" type="ORF">g.42364</name>
    <name evidence="10" type="ORF">g.42366</name>
    <name evidence="8" type="ORF">g.42367</name>
</gene>
<sequence length="288" mass="33995">MKEDRDDSDGEEMEHESGDSDKSTSSCDSSDTDTDDSSDMDIDECDRRRTECLQTLAETERKIKQINDQLYKERLTQVESKLNEVRMGRAQEYLVPLDELQENCRIRIEVAGYLRQYKLANIRNNFEAEEQAANQNYNSEKVLAMDMLKDEIEEKIRMLEEDRNNVDISADLWVYERSRQNKRQSWRGTRLPEDNNNLVRRKPTVVSGPYIVYMLRDADILEDWAIIKKAAAATICKRKTEWSDGNSVKKDGFRSKYQKDQKYHKDSKYQKERKLHFPVKPGQKLKLW</sequence>
<protein>
    <recommendedName>
        <fullName evidence="11">Breast cancer metastasis-suppressor 1-like protein-A</fullName>
    </recommendedName>
</protein>
<dbReference type="EMBL" id="GEBQ01030881">
    <property type="protein sequence ID" value="JAT09096.1"/>
    <property type="molecule type" value="Transcribed_RNA"/>
</dbReference>
<feature type="compositionally biased region" description="Acidic residues" evidence="7">
    <location>
        <begin position="30"/>
        <end position="43"/>
    </location>
</feature>
<evidence type="ECO:0000256" key="6">
    <source>
        <dbReference type="ARBA" id="ARBA00038256"/>
    </source>
</evidence>
<name>A0A1B6LA24_9HEMI</name>
<dbReference type="AlphaFoldDB" id="A0A1B6LA24"/>
<evidence type="ECO:0008006" key="11">
    <source>
        <dbReference type="Google" id="ProtNLM"/>
    </source>
</evidence>
<keyword evidence="3" id="KW-0805">Transcription regulation</keyword>
<organism evidence="9">
    <name type="scientific">Graphocephala atropunctata</name>
    <dbReference type="NCBI Taxonomy" id="36148"/>
    <lineage>
        <taxon>Eukaryota</taxon>
        <taxon>Metazoa</taxon>
        <taxon>Ecdysozoa</taxon>
        <taxon>Arthropoda</taxon>
        <taxon>Hexapoda</taxon>
        <taxon>Insecta</taxon>
        <taxon>Pterygota</taxon>
        <taxon>Neoptera</taxon>
        <taxon>Paraneoptera</taxon>
        <taxon>Hemiptera</taxon>
        <taxon>Auchenorrhyncha</taxon>
        <taxon>Membracoidea</taxon>
        <taxon>Cicadellidae</taxon>
        <taxon>Cicadellinae</taxon>
        <taxon>Cicadellini</taxon>
        <taxon>Graphocephala</taxon>
    </lineage>
</organism>
<dbReference type="GO" id="GO:0005654">
    <property type="term" value="C:nucleoplasm"/>
    <property type="evidence" value="ECO:0007669"/>
    <property type="project" value="UniProtKB-ARBA"/>
</dbReference>
<feature type="compositionally biased region" description="Basic and acidic residues" evidence="7">
    <location>
        <begin position="243"/>
        <end position="272"/>
    </location>
</feature>
<feature type="region of interest" description="Disordered" evidence="7">
    <location>
        <begin position="243"/>
        <end position="275"/>
    </location>
</feature>
<evidence type="ECO:0000256" key="5">
    <source>
        <dbReference type="ARBA" id="ARBA00023242"/>
    </source>
</evidence>
<dbReference type="InterPro" id="IPR013907">
    <property type="entry name" value="Sds3"/>
</dbReference>
<evidence type="ECO:0000256" key="4">
    <source>
        <dbReference type="ARBA" id="ARBA00023163"/>
    </source>
</evidence>
<evidence type="ECO:0000256" key="2">
    <source>
        <dbReference type="ARBA" id="ARBA00022491"/>
    </source>
</evidence>
<evidence type="ECO:0000313" key="10">
    <source>
        <dbReference type="EMBL" id="JAT23305.1"/>
    </source>
</evidence>
<evidence type="ECO:0000256" key="3">
    <source>
        <dbReference type="ARBA" id="ARBA00023015"/>
    </source>
</evidence>
<comment type="subcellular location">
    <subcellularLocation>
        <location evidence="1">Nucleus</location>
    </subcellularLocation>
</comment>
<evidence type="ECO:0000256" key="1">
    <source>
        <dbReference type="ARBA" id="ARBA00004123"/>
    </source>
</evidence>
<dbReference type="SMART" id="SM01401">
    <property type="entry name" value="Sds3"/>
    <property type="match status" value="1"/>
</dbReference>
<evidence type="ECO:0000313" key="9">
    <source>
        <dbReference type="EMBL" id="JAT20543.1"/>
    </source>
</evidence>